<reference evidence="1 4" key="1">
    <citation type="submission" date="2014-07" db="EMBL/GenBank/DDBJ databases">
        <title>Porphyromonadaceae bacterium OUH 308042 = ATCC BAA-2681 = DSM 28342 draft genome.</title>
        <authorList>
            <person name="Sydenham T.V."/>
            <person name="Hasman H."/>
            <person name="Justensen U.S."/>
        </authorList>
    </citation>
    <scope>NUCLEOTIDE SEQUENCE [LARGE SCALE GENOMIC DNA]</scope>
    <source>
        <strain evidence="1 4">OUH 308042</strain>
    </source>
</reference>
<keyword evidence="4" id="KW-1185">Reference proteome</keyword>
<accession>A0A0C3R4S3</accession>
<reference evidence="2 3" key="2">
    <citation type="submission" date="2014-07" db="EMBL/GenBank/DDBJ databases">
        <title>Porphyromonadaceae bacterium OUH 334697 = ATCC BAA-2682 = DSM 28341 draft genome.</title>
        <authorList>
            <person name="Sydenham T.V."/>
            <person name="Hasman H."/>
            <person name="Justesen U.S."/>
        </authorList>
    </citation>
    <scope>NUCLEOTIDE SEQUENCE [LARGE SCALE GENOMIC DNA]</scope>
    <source>
        <strain evidence="2 3">OUH 334697</strain>
    </source>
</reference>
<evidence type="ECO:0000313" key="4">
    <source>
        <dbReference type="Proteomes" id="UP000031980"/>
    </source>
</evidence>
<protein>
    <submittedName>
        <fullName evidence="1">Uncharacterized protein</fullName>
    </submittedName>
</protein>
<dbReference type="EMBL" id="JPIT01000018">
    <property type="protein sequence ID" value="KIO45248.1"/>
    <property type="molecule type" value="Genomic_DNA"/>
</dbReference>
<comment type="caution">
    <text evidence="1">The sequence shown here is derived from an EMBL/GenBank/DDBJ whole genome shotgun (WGS) entry which is preliminary data.</text>
</comment>
<gene>
    <name evidence="1" type="ORF">BA92_09880</name>
    <name evidence="2" type="ORF">IE90_07440</name>
</gene>
<dbReference type="Proteomes" id="UP000031937">
    <property type="component" value="Unassembled WGS sequence"/>
</dbReference>
<evidence type="ECO:0000313" key="3">
    <source>
        <dbReference type="Proteomes" id="UP000031937"/>
    </source>
</evidence>
<dbReference type="RefSeq" id="WP_041503204.1">
    <property type="nucleotide sequence ID" value="NZ_JPIT01000018.1"/>
</dbReference>
<dbReference type="OrthoDB" id="1118538at2"/>
<evidence type="ECO:0000313" key="2">
    <source>
        <dbReference type="EMBL" id="KIO45248.1"/>
    </source>
</evidence>
<evidence type="ECO:0000313" key="1">
    <source>
        <dbReference type="EMBL" id="KIO44495.1"/>
    </source>
</evidence>
<dbReference type="Proteomes" id="UP000031980">
    <property type="component" value="Unassembled WGS sequence"/>
</dbReference>
<dbReference type="EMBL" id="JPIU01000039">
    <property type="protein sequence ID" value="KIO44495.1"/>
    <property type="molecule type" value="Genomic_DNA"/>
</dbReference>
<dbReference type="AlphaFoldDB" id="A0A0C3R4S3"/>
<name>A0A0C3R4S3_9PORP</name>
<sequence length="172" mass="20058">MHILHLVLAGLLTFSSPSDEWIRVKGPDHLSFLFPNHAQRLKKEIEGAQSWIFQTKNLTCVFGVVCTKLNTEKGTFKDLTVAQLYQQMKKETLTVESAVLKEEKNIPHKDMEIKEICYTITKDKDNMIYYKRFIFRNNCMYQIVIGGKSKLLNEILIQKEKFFHSVSFNPKP</sequence>
<proteinExistence type="predicted"/>
<organism evidence="1 4">
    <name type="scientific">Sanguibacteroides justesenii</name>
    <dbReference type="NCBI Taxonomy" id="1547597"/>
    <lineage>
        <taxon>Bacteria</taxon>
        <taxon>Pseudomonadati</taxon>
        <taxon>Bacteroidota</taxon>
        <taxon>Bacteroidia</taxon>
        <taxon>Bacteroidales</taxon>
        <taxon>Porphyromonadaceae</taxon>
        <taxon>Sanguibacteroides</taxon>
    </lineage>
</organism>